<organism evidence="5 6">
    <name type="scientific">Paenibacillus oralis</name>
    <dbReference type="NCBI Taxonomy" id="2490856"/>
    <lineage>
        <taxon>Bacteria</taxon>
        <taxon>Bacillati</taxon>
        <taxon>Bacillota</taxon>
        <taxon>Bacilli</taxon>
        <taxon>Bacillales</taxon>
        <taxon>Paenibacillaceae</taxon>
        <taxon>Paenibacillus</taxon>
    </lineage>
</organism>
<feature type="domain" description="PAS" evidence="2">
    <location>
        <begin position="190"/>
        <end position="262"/>
    </location>
</feature>
<evidence type="ECO:0000313" key="6">
    <source>
        <dbReference type="Proteomes" id="UP000267017"/>
    </source>
</evidence>
<dbReference type="EMBL" id="RRCN01000001">
    <property type="protein sequence ID" value="RRJ62525.1"/>
    <property type="molecule type" value="Genomic_DNA"/>
</dbReference>
<dbReference type="PROSITE" id="PS50113">
    <property type="entry name" value="PAC"/>
    <property type="match status" value="1"/>
</dbReference>
<dbReference type="InterPro" id="IPR035965">
    <property type="entry name" value="PAS-like_dom_sf"/>
</dbReference>
<dbReference type="SUPFAM" id="SSF55073">
    <property type="entry name" value="Nucleotide cyclase"/>
    <property type="match status" value="1"/>
</dbReference>
<evidence type="ECO:0000259" key="4">
    <source>
        <dbReference type="PROSITE" id="PS50887"/>
    </source>
</evidence>
<dbReference type="Proteomes" id="UP000267017">
    <property type="component" value="Unassembled WGS sequence"/>
</dbReference>
<dbReference type="Pfam" id="PF08447">
    <property type="entry name" value="PAS_3"/>
    <property type="match status" value="1"/>
</dbReference>
<dbReference type="NCBIfam" id="TIGR00229">
    <property type="entry name" value="sensory_box"/>
    <property type="match status" value="1"/>
</dbReference>
<name>A0A3P3TWL6_9BACL</name>
<keyword evidence="1" id="KW-0472">Membrane</keyword>
<dbReference type="SUPFAM" id="SSF55785">
    <property type="entry name" value="PYP-like sensor domain (PAS domain)"/>
    <property type="match status" value="1"/>
</dbReference>
<dbReference type="InterPro" id="IPR000014">
    <property type="entry name" value="PAS"/>
</dbReference>
<dbReference type="InterPro" id="IPR013655">
    <property type="entry name" value="PAS_fold_3"/>
</dbReference>
<proteinExistence type="predicted"/>
<feature type="domain" description="PAC" evidence="3">
    <location>
        <begin position="265"/>
        <end position="317"/>
    </location>
</feature>
<feature type="transmembrane region" description="Helical" evidence="1">
    <location>
        <begin position="31"/>
        <end position="51"/>
    </location>
</feature>
<dbReference type="PROSITE" id="PS50887">
    <property type="entry name" value="GGDEF"/>
    <property type="match status" value="1"/>
</dbReference>
<dbReference type="SMART" id="SM00267">
    <property type="entry name" value="GGDEF"/>
    <property type="match status" value="1"/>
</dbReference>
<dbReference type="CDD" id="cd01949">
    <property type="entry name" value="GGDEF"/>
    <property type="match status" value="1"/>
</dbReference>
<dbReference type="InterPro" id="IPR043128">
    <property type="entry name" value="Rev_trsase/Diguanyl_cyclase"/>
</dbReference>
<accession>A0A3P3TWL6</accession>
<protein>
    <submittedName>
        <fullName evidence="5">Diguanylate cyclase</fullName>
    </submittedName>
</protein>
<dbReference type="SMART" id="SM00091">
    <property type="entry name" value="PAS"/>
    <property type="match status" value="1"/>
</dbReference>
<feature type="transmembrane region" description="Helical" evidence="1">
    <location>
        <begin position="58"/>
        <end position="75"/>
    </location>
</feature>
<dbReference type="OrthoDB" id="9759607at2"/>
<dbReference type="Gene3D" id="2.10.70.100">
    <property type="match status" value="1"/>
</dbReference>
<evidence type="ECO:0000256" key="1">
    <source>
        <dbReference type="SAM" id="Phobius"/>
    </source>
</evidence>
<keyword evidence="1" id="KW-1133">Transmembrane helix</keyword>
<dbReference type="InterPro" id="IPR000700">
    <property type="entry name" value="PAS-assoc_C"/>
</dbReference>
<dbReference type="PANTHER" id="PTHR44757">
    <property type="entry name" value="DIGUANYLATE CYCLASE DGCP"/>
    <property type="match status" value="1"/>
</dbReference>
<keyword evidence="1" id="KW-0812">Transmembrane</keyword>
<dbReference type="Gene3D" id="3.30.70.270">
    <property type="match status" value="1"/>
</dbReference>
<dbReference type="NCBIfam" id="TIGR00254">
    <property type="entry name" value="GGDEF"/>
    <property type="match status" value="1"/>
</dbReference>
<dbReference type="InterPro" id="IPR052155">
    <property type="entry name" value="Biofilm_reg_signaling"/>
</dbReference>
<evidence type="ECO:0000259" key="3">
    <source>
        <dbReference type="PROSITE" id="PS50113"/>
    </source>
</evidence>
<feature type="transmembrane region" description="Helical" evidence="1">
    <location>
        <begin position="162"/>
        <end position="180"/>
    </location>
</feature>
<dbReference type="AlphaFoldDB" id="A0A3P3TWL6"/>
<reference evidence="5 6" key="1">
    <citation type="submission" date="2018-11" db="EMBL/GenBank/DDBJ databases">
        <title>Genome sequencing of Paenibacillus sp. KCOM 3021 (= ChDC PVNT-B20).</title>
        <authorList>
            <person name="Kook J.-K."/>
            <person name="Park S.-N."/>
            <person name="Lim Y.K."/>
        </authorList>
    </citation>
    <scope>NUCLEOTIDE SEQUENCE [LARGE SCALE GENOMIC DNA]</scope>
    <source>
        <strain evidence="5 6">KCOM 3021</strain>
    </source>
</reference>
<dbReference type="InterPro" id="IPR001610">
    <property type="entry name" value="PAC"/>
</dbReference>
<feature type="transmembrane region" description="Helical" evidence="1">
    <location>
        <begin position="81"/>
        <end position="100"/>
    </location>
</feature>
<dbReference type="Pfam" id="PF00990">
    <property type="entry name" value="GGDEF"/>
    <property type="match status" value="1"/>
</dbReference>
<comment type="caution">
    <text evidence="5">The sequence shown here is derived from an EMBL/GenBank/DDBJ whole genome shotgun (WGS) entry which is preliminary data.</text>
</comment>
<sequence length="487" mass="55307">MRNSQRSLLLTASKKVVEMSKDAKLIHQKNVWMLVLLGCFFAAGLFMNILINRNAMAVQPLLGIVLLLILAGFVWNGRWPAATMLLAIFLLFIYLFFIIWNERSFTSYIFLGLLPLLSLFYQNYVAVALGGVLYVSSGVYFFYKLHDTMFAERTNLSDTAYIAVYGLLILAFSLITTMITRKMSYRAEHSEGRLKAILESVSVGIWTYDFGEMKLTVSDGFEQLTGYPASLFEQSPERITDMIHPEDQHMFFESQQEMILGRTSSVKECRILRPDGEVRWVQSRGTPHFNALGHLVRLEGIIIEVTDRKQLEETIHYLAYHDELTGLPNRTKFGERFAECVNKGDYPLALLFLDLNNFKDVNDTYGHEAGDHLLKVIAVKLSSLIREDDMVCRMGGDEFVILLTHLDTDGVLKVVERILANLSEGCEYRGVRIGISASVGVSFSPDGASSLEEMLRQADATMYDAKRGTSGDYRFYGDRRNETERVR</sequence>
<dbReference type="InterPro" id="IPR029787">
    <property type="entry name" value="Nucleotide_cyclase"/>
</dbReference>
<dbReference type="PROSITE" id="PS50112">
    <property type="entry name" value="PAS"/>
    <property type="match status" value="1"/>
</dbReference>
<dbReference type="SMART" id="SM00086">
    <property type="entry name" value="PAC"/>
    <property type="match status" value="1"/>
</dbReference>
<feature type="transmembrane region" description="Helical" evidence="1">
    <location>
        <begin position="121"/>
        <end position="142"/>
    </location>
</feature>
<dbReference type="Gene3D" id="3.30.450.20">
    <property type="entry name" value="PAS domain"/>
    <property type="match status" value="1"/>
</dbReference>
<evidence type="ECO:0000259" key="2">
    <source>
        <dbReference type="PROSITE" id="PS50112"/>
    </source>
</evidence>
<keyword evidence="6" id="KW-1185">Reference proteome</keyword>
<dbReference type="CDD" id="cd00130">
    <property type="entry name" value="PAS"/>
    <property type="match status" value="1"/>
</dbReference>
<dbReference type="InterPro" id="IPR000160">
    <property type="entry name" value="GGDEF_dom"/>
</dbReference>
<feature type="domain" description="GGDEF" evidence="4">
    <location>
        <begin position="346"/>
        <end position="478"/>
    </location>
</feature>
<gene>
    <name evidence="5" type="ORF">EHV15_05840</name>
</gene>
<dbReference type="PANTHER" id="PTHR44757:SF2">
    <property type="entry name" value="BIOFILM ARCHITECTURE MAINTENANCE PROTEIN MBAA"/>
    <property type="match status" value="1"/>
</dbReference>
<evidence type="ECO:0000313" key="5">
    <source>
        <dbReference type="EMBL" id="RRJ62525.1"/>
    </source>
</evidence>